<keyword evidence="4" id="KW-0651">Protein splicing</keyword>
<dbReference type="PROSITE" id="PS50817">
    <property type="entry name" value="INTEIN_N_TER"/>
    <property type="match status" value="1"/>
</dbReference>
<dbReference type="NCBIfam" id="TIGR02487">
    <property type="entry name" value="NrdD"/>
    <property type="match status" value="1"/>
</dbReference>
<dbReference type="Gene3D" id="3.20.70.20">
    <property type="match status" value="2"/>
</dbReference>
<dbReference type="InterPro" id="IPR036844">
    <property type="entry name" value="Hint_dom_sf"/>
</dbReference>
<dbReference type="GO" id="GO:0031250">
    <property type="term" value="C:anaerobic ribonucleoside-triphosphate reductase complex"/>
    <property type="evidence" value="ECO:0007669"/>
    <property type="project" value="TreeGrafter"/>
</dbReference>
<dbReference type="InterPro" id="IPR004860">
    <property type="entry name" value="LAGLIDADG_dom"/>
</dbReference>
<dbReference type="SUPFAM" id="SSF51294">
    <property type="entry name" value="Hedgehog/intein (Hint) domain"/>
    <property type="match status" value="1"/>
</dbReference>
<dbReference type="Gene3D" id="2.170.16.10">
    <property type="entry name" value="Hedgehog/Intein (Hint) domain"/>
    <property type="match status" value="1"/>
</dbReference>
<feature type="domain" description="DOD-type homing endonuclease" evidence="6">
    <location>
        <begin position="402"/>
        <end position="555"/>
    </location>
</feature>
<comment type="caution">
    <text evidence="8">The sequence shown here is derived from an EMBL/GenBank/DDBJ whole genome shotgun (WGS) entry which is preliminary data.</text>
</comment>
<dbReference type="GO" id="GO:0005524">
    <property type="term" value="F:ATP binding"/>
    <property type="evidence" value="ECO:0007669"/>
    <property type="project" value="UniProtKB-UniRule"/>
</dbReference>
<dbReference type="GO" id="GO:0009265">
    <property type="term" value="P:2'-deoxyribonucleotide biosynthetic process"/>
    <property type="evidence" value="ECO:0007669"/>
    <property type="project" value="TreeGrafter"/>
</dbReference>
<evidence type="ECO:0000256" key="5">
    <source>
        <dbReference type="PROSITE-ProRule" id="PRU00492"/>
    </source>
</evidence>
<sequence>MDRQTKQATLDGVFVPPMPKVRSSEGHIFDWDRSRIVAQIVKETRLVEEFYGYVGATQEQAEEIARTVEDRIRKLGLRALSGPLIREIVNITLLEQGMVQYRNVCTRVGTPVFDAHLIDVGRGFEAHDNANLQENAETSHKKKADKISKEQYLLQLPPELADRHLAGDLHIHDLEYFGSRPFCLDGSTVVPVVSAGRHRTLRLDDVPFEGDEYFPSDLAVLTPGGSGPVQKITRRPVGEGEVLRVRTSSGKSVLATRDHRIPVLTGNTMTIKKAGEVQEGDLLYGLGKTTALRGDAVSSIDLVREFGVTVPPETQETIFVRGARPLFDRVAEIDGSYVGISRALGIEHRKEWFTRGTMPLPTFRTFCEHYGITDAGDLRIGVAGSRHELPAVLPVTPALCRLLGFFVSEGNYDVVPGSTYNLAITENHQSGAIIADVRTVLGGYATLSGGEPEETEIYGVRVMRDRAMQVYFGGKLGWLLFRYVFAVPEGAANKRLPWLVWHLDDELLGEFLSALFTGDGSAYYRSEKSDCIVNYTTVSTSLRQELSLLLASLGMHPRVVELYADDDERTTLYRLQINGAENIRTFSRLVRFLDDRQAHIDRFCVEVRPIACSRGGETVVSIGEAAPTGAYVYDLFLDGDGSEESHTFYASDGLLVHNCQDWDLRYFFYYGLMPDGNGTKASVAGPAKRAEVAVLHAVKALGSAQTNFAGGQGYYNFLSFMAPYFEGMAYDEIKQLMQMFVYEMTQMMVARGGQLVFSSVQLSPGVPSLWKEKPCVYKGKVWDGTQAPKRTYGEFEREVRLLFKAMMEVMLEGDSWGKPFSFPKPEVSIEPDFMDEDEEFNRDHPDLPTYRDLYLLTFELASKFGTPYYDNQLPSYRGAGNGISCYQCCAYQFSATFDKDSEFEEKLFFRDGKHFSMGSWQVVSINCPRAAFRAEGDDQRLFAELKALMDVAVEVFTIKRRWMETIRTNGRMPFAMQRPKDPNTGERGQVAVDLTGLVYTIGVVGVNEMVQHHTGSQLHESKAAFRLAVRAMTELELYAREISQRTGMTIALARTPAETTGQRFAVADMLEEQFRTAALTVMKGDVETAVAECGTTRDLPVYYTNGTHVAPGAPVPLTKRMEIEHVFFPIVDGGNIFHIWLGEARPDPRGLMDMAMNLCKKTQIGYFAFTRDLTVSLKRYKDYHGGRKVPGQLEVEAPTEA</sequence>
<dbReference type="InterPro" id="IPR012833">
    <property type="entry name" value="NrdD"/>
</dbReference>
<organism evidence="8 9">
    <name type="scientific">Methanofollis tationis</name>
    <dbReference type="NCBI Taxonomy" id="81417"/>
    <lineage>
        <taxon>Archaea</taxon>
        <taxon>Methanobacteriati</taxon>
        <taxon>Methanobacteriota</taxon>
        <taxon>Stenosarchaea group</taxon>
        <taxon>Methanomicrobia</taxon>
        <taxon>Methanomicrobiales</taxon>
        <taxon>Methanomicrobiaceae</taxon>
        <taxon>Methanofollis</taxon>
    </lineage>
</organism>
<dbReference type="InterPro" id="IPR006141">
    <property type="entry name" value="Intein_N"/>
</dbReference>
<evidence type="ECO:0000256" key="3">
    <source>
        <dbReference type="ARBA" id="ARBA00022840"/>
    </source>
</evidence>
<dbReference type="EMBL" id="JABXWR010000001">
    <property type="protein sequence ID" value="NVO67476.1"/>
    <property type="molecule type" value="Genomic_DNA"/>
</dbReference>
<keyword evidence="3 5" id="KW-0067">ATP-binding</keyword>
<feature type="domain" description="ATP-cone" evidence="7">
    <location>
        <begin position="19"/>
        <end position="129"/>
    </location>
</feature>
<dbReference type="EC" id="1.17.4.2" evidence="8"/>
<dbReference type="AlphaFoldDB" id="A0A7K4HQF0"/>
<dbReference type="InterPro" id="IPR030934">
    <property type="entry name" value="Intein_C"/>
</dbReference>
<keyword evidence="9" id="KW-1185">Reference proteome</keyword>
<dbReference type="Pfam" id="PF14528">
    <property type="entry name" value="LAGLIDADG_3"/>
    <property type="match status" value="1"/>
</dbReference>
<reference evidence="8 9" key="1">
    <citation type="submission" date="2020-06" db="EMBL/GenBank/DDBJ databases">
        <title>Methanofollis fontis sp. nov., a methanogen isolated from marine sediments near a cold seep at Four-Way Closure Ridge offshore southwestern Taiwan.</title>
        <authorList>
            <person name="Chen S.-C."/>
            <person name="Teng N.-H."/>
            <person name="Lin Y.-S."/>
            <person name="Lai M.-C."/>
            <person name="Chen H.-H."/>
            <person name="Wang C.-C."/>
        </authorList>
    </citation>
    <scope>NUCLEOTIDE SEQUENCE [LARGE SCALE GENOMIC DNA]</scope>
    <source>
        <strain evidence="8 9">DSM 2702</strain>
    </source>
</reference>
<dbReference type="PANTHER" id="PTHR21075:SF0">
    <property type="entry name" value="ANAEROBIC RIBONUCLEOSIDE-TRIPHOSPHATE REDUCTASE"/>
    <property type="match status" value="1"/>
</dbReference>
<dbReference type="PRINTS" id="PR00379">
    <property type="entry name" value="INTEIN"/>
</dbReference>
<evidence type="ECO:0000256" key="1">
    <source>
        <dbReference type="ARBA" id="ARBA00022741"/>
    </source>
</evidence>
<gene>
    <name evidence="8" type="primary">nrdD</name>
    <name evidence="8" type="ORF">HWN36_09200</name>
</gene>
<evidence type="ECO:0000313" key="8">
    <source>
        <dbReference type="EMBL" id="NVO67476.1"/>
    </source>
</evidence>
<accession>A0A7K4HQF0</accession>
<dbReference type="SUPFAM" id="SSF51998">
    <property type="entry name" value="PFL-like glycyl radical enzymes"/>
    <property type="match status" value="2"/>
</dbReference>
<dbReference type="GO" id="GO:0004519">
    <property type="term" value="F:endonuclease activity"/>
    <property type="evidence" value="ECO:0007669"/>
    <property type="project" value="InterPro"/>
</dbReference>
<dbReference type="PROSITE" id="PS50818">
    <property type="entry name" value="INTEIN_C_TER"/>
    <property type="match status" value="1"/>
</dbReference>
<evidence type="ECO:0000259" key="7">
    <source>
        <dbReference type="PROSITE" id="PS51161"/>
    </source>
</evidence>
<evidence type="ECO:0000313" key="9">
    <source>
        <dbReference type="Proteomes" id="UP000570823"/>
    </source>
</evidence>
<dbReference type="InterPro" id="IPR003587">
    <property type="entry name" value="Hint_dom_N"/>
</dbReference>
<protein>
    <submittedName>
        <fullName evidence="8">Anaerobic ribonucleoside-triphosphate reductase</fullName>
        <ecNumber evidence="8">1.17.4.2</ecNumber>
    </submittedName>
</protein>
<evidence type="ECO:0000256" key="2">
    <source>
        <dbReference type="ARBA" id="ARBA00022813"/>
    </source>
</evidence>
<dbReference type="GO" id="GO:0004748">
    <property type="term" value="F:ribonucleoside-diphosphate reductase activity, thioredoxin disulfide as acceptor"/>
    <property type="evidence" value="ECO:0007669"/>
    <property type="project" value="TreeGrafter"/>
</dbReference>
<dbReference type="InterPro" id="IPR027434">
    <property type="entry name" value="Homing_endonucl"/>
</dbReference>
<dbReference type="PROSITE" id="PS51161">
    <property type="entry name" value="ATP_CONE"/>
    <property type="match status" value="1"/>
</dbReference>
<dbReference type="SMART" id="SM00306">
    <property type="entry name" value="HintN"/>
    <property type="match status" value="1"/>
</dbReference>
<dbReference type="PANTHER" id="PTHR21075">
    <property type="entry name" value="ANAEROBIC RIBONUCLEOSIDE-TRIPHOSPHATE REDUCTASE"/>
    <property type="match status" value="1"/>
</dbReference>
<dbReference type="GO" id="GO:0016539">
    <property type="term" value="P:intein-mediated protein splicing"/>
    <property type="evidence" value="ECO:0007669"/>
    <property type="project" value="InterPro"/>
</dbReference>
<dbReference type="InterPro" id="IPR004042">
    <property type="entry name" value="Intein_endonuc_central"/>
</dbReference>
<dbReference type="CDD" id="cd00081">
    <property type="entry name" value="Hint"/>
    <property type="match status" value="1"/>
</dbReference>
<evidence type="ECO:0000259" key="6">
    <source>
        <dbReference type="PROSITE" id="PS50819"/>
    </source>
</evidence>
<dbReference type="InterPro" id="IPR006142">
    <property type="entry name" value="INTEIN"/>
</dbReference>
<dbReference type="SUPFAM" id="SSF55608">
    <property type="entry name" value="Homing endonucleases"/>
    <property type="match status" value="1"/>
</dbReference>
<proteinExistence type="predicted"/>
<keyword evidence="1 5" id="KW-0547">Nucleotide-binding</keyword>
<dbReference type="Pfam" id="PF13597">
    <property type="entry name" value="NRDD"/>
    <property type="match status" value="2"/>
</dbReference>
<dbReference type="GO" id="GO:0006260">
    <property type="term" value="P:DNA replication"/>
    <property type="evidence" value="ECO:0007669"/>
    <property type="project" value="InterPro"/>
</dbReference>
<dbReference type="Gene3D" id="3.10.28.10">
    <property type="entry name" value="Homing endonucleases"/>
    <property type="match status" value="1"/>
</dbReference>
<dbReference type="Proteomes" id="UP000570823">
    <property type="component" value="Unassembled WGS sequence"/>
</dbReference>
<name>A0A7K4HQF0_9EURY</name>
<dbReference type="InterPro" id="IPR005144">
    <property type="entry name" value="ATP-cone_dom"/>
</dbReference>
<dbReference type="PROSITE" id="PS50819">
    <property type="entry name" value="INTEIN_ENDONUCLEASE"/>
    <property type="match status" value="1"/>
</dbReference>
<keyword evidence="8" id="KW-0560">Oxidoreductase</keyword>
<dbReference type="GO" id="GO:0008998">
    <property type="term" value="F:ribonucleoside-triphosphate reductase (thioredoxin) activity"/>
    <property type="evidence" value="ECO:0007669"/>
    <property type="project" value="UniProtKB-EC"/>
</dbReference>
<keyword evidence="2" id="KW-0068">Autocatalytic cleavage</keyword>
<dbReference type="NCBIfam" id="TIGR01443">
    <property type="entry name" value="intein_Cterm"/>
    <property type="match status" value="1"/>
</dbReference>
<evidence type="ECO:0000256" key="4">
    <source>
        <dbReference type="ARBA" id="ARBA00023000"/>
    </source>
</evidence>